<dbReference type="PROSITE" id="PS00687">
    <property type="entry name" value="ALDEHYDE_DEHYDR_GLU"/>
    <property type="match status" value="1"/>
</dbReference>
<accession>A0A8J7YKB6</accession>
<dbReference type="InterPro" id="IPR029510">
    <property type="entry name" value="Ald_DH_CS_GLU"/>
</dbReference>
<evidence type="ECO:0000313" key="6">
    <source>
        <dbReference type="Proteomes" id="UP000783863"/>
    </source>
</evidence>
<feature type="active site" evidence="2">
    <location>
        <position position="258"/>
    </location>
</feature>
<dbReference type="InterPro" id="IPR016161">
    <property type="entry name" value="Ald_DH/histidinol_DH"/>
</dbReference>
<reference evidence="5" key="1">
    <citation type="submission" date="2021-06" db="EMBL/GenBank/DDBJ databases">
        <title>Halomicroarcula sp. F24A a new haloarchaeum isolated from saline soil.</title>
        <authorList>
            <person name="Duran-Viseras A."/>
            <person name="Sanchez-Porro C."/>
            <person name="Ventosa A."/>
        </authorList>
    </citation>
    <scope>NUCLEOTIDE SEQUENCE</scope>
    <source>
        <strain evidence="5">F24A</strain>
    </source>
</reference>
<organism evidence="5 6">
    <name type="scientific">Haloarcula salinisoli</name>
    <dbReference type="NCBI Taxonomy" id="2487746"/>
    <lineage>
        <taxon>Archaea</taxon>
        <taxon>Methanobacteriati</taxon>
        <taxon>Methanobacteriota</taxon>
        <taxon>Stenosarchaea group</taxon>
        <taxon>Halobacteria</taxon>
        <taxon>Halobacteriales</taxon>
        <taxon>Haloarculaceae</taxon>
        <taxon>Haloarcula</taxon>
    </lineage>
</organism>
<dbReference type="InterPro" id="IPR015590">
    <property type="entry name" value="Aldehyde_DH_dom"/>
</dbReference>
<dbReference type="Gene3D" id="3.40.309.10">
    <property type="entry name" value="Aldehyde Dehydrogenase, Chain A, domain 2"/>
    <property type="match status" value="1"/>
</dbReference>
<dbReference type="FunFam" id="3.40.309.10:FF:000009">
    <property type="entry name" value="Aldehyde dehydrogenase A"/>
    <property type="match status" value="1"/>
</dbReference>
<dbReference type="SUPFAM" id="SSF53720">
    <property type="entry name" value="ALDH-like"/>
    <property type="match status" value="1"/>
</dbReference>
<evidence type="ECO:0000256" key="3">
    <source>
        <dbReference type="RuleBase" id="RU003345"/>
    </source>
</evidence>
<gene>
    <name evidence="5" type="ORF">EGD98_13665</name>
</gene>
<dbReference type="NCBIfam" id="NF006916">
    <property type="entry name" value="PRK09407.1"/>
    <property type="match status" value="1"/>
</dbReference>
<protein>
    <submittedName>
        <fullName evidence="5">Succinate-semialdehyde dehydrogenase (NADP(+))</fullName>
    </submittedName>
</protein>
<dbReference type="AlphaFoldDB" id="A0A8J7YKB6"/>
<keyword evidence="6" id="KW-1185">Reference proteome</keyword>
<comment type="similarity">
    <text evidence="3">Belongs to the aldehyde dehydrogenase family.</text>
</comment>
<dbReference type="InterPro" id="IPR016163">
    <property type="entry name" value="Ald_DH_C"/>
</dbReference>
<proteinExistence type="inferred from homology"/>
<dbReference type="Proteomes" id="UP000783863">
    <property type="component" value="Unassembled WGS sequence"/>
</dbReference>
<dbReference type="PANTHER" id="PTHR11699">
    <property type="entry name" value="ALDEHYDE DEHYDROGENASE-RELATED"/>
    <property type="match status" value="1"/>
</dbReference>
<evidence type="ECO:0000259" key="4">
    <source>
        <dbReference type="Pfam" id="PF00171"/>
    </source>
</evidence>
<dbReference type="EMBL" id="RKLQ01000002">
    <property type="protein sequence ID" value="MBX0304719.1"/>
    <property type="molecule type" value="Genomic_DNA"/>
</dbReference>
<evidence type="ECO:0000256" key="2">
    <source>
        <dbReference type="PROSITE-ProRule" id="PRU10007"/>
    </source>
</evidence>
<dbReference type="RefSeq" id="WP_220588922.1">
    <property type="nucleotide sequence ID" value="NZ_RKLQ01000002.1"/>
</dbReference>
<keyword evidence="1 3" id="KW-0560">Oxidoreductase</keyword>
<comment type="caution">
    <text evidence="5">The sequence shown here is derived from an EMBL/GenBank/DDBJ whole genome shotgun (WGS) entry which is preliminary data.</text>
</comment>
<dbReference type="Pfam" id="PF00171">
    <property type="entry name" value="Aldedh"/>
    <property type="match status" value="1"/>
</dbReference>
<evidence type="ECO:0000313" key="5">
    <source>
        <dbReference type="EMBL" id="MBX0304719.1"/>
    </source>
</evidence>
<feature type="domain" description="Aldehyde dehydrogenase" evidence="4">
    <location>
        <begin position="30"/>
        <end position="485"/>
    </location>
</feature>
<name>A0A8J7YKB6_9EURY</name>
<sequence>MTGLNVSSSLSEQTVERLQEQIPRVTDRDSLVVRCPFTDSELGTVPACQPADVTEAVSRARAAQSEWAGRPVAERAEILQSVGDEMLANDSELLDIVQLEGGKSRLDAHAELLDIVLTADYYARQGPDHIAPTRKNGAFPLVTTAVEHHDPVGVVGLIEPWNYPLTLAISDMLPALLAGNGAVLKPAEDTPFSALRAVELLVEAGVPEDLVQVVTGYGEPLGEPLISAVDYVTFTGSTGTGRTVASLAGEHLIDASLELGGKNAAIVLDDADIPTAVRGLVHGSYANAGQLCISFERIFVDETVYDEFCAQFVEAAEALELGASLDFGPDVGSLIGKHQLETVEAHVADARERGATVETGGRRRTDVGPLFYEPTVLTDLPGDATAACEETFGPVVSITPVADADEAVERANDTDYGLHASVWTGDTARGKTVARRIETGTACVNDAYLSMWASTDAPMGGVGDSGIGRRHGAEGLLKYTESQTVSTARDPLVPMPSVPNRLWAAGSTLTVRALRRLRGLSPLSER</sequence>
<dbReference type="GO" id="GO:0016620">
    <property type="term" value="F:oxidoreductase activity, acting on the aldehyde or oxo group of donors, NAD or NADP as acceptor"/>
    <property type="evidence" value="ECO:0007669"/>
    <property type="project" value="InterPro"/>
</dbReference>
<evidence type="ECO:0000256" key="1">
    <source>
        <dbReference type="ARBA" id="ARBA00023002"/>
    </source>
</evidence>
<dbReference type="Gene3D" id="3.40.605.10">
    <property type="entry name" value="Aldehyde Dehydrogenase, Chain A, domain 1"/>
    <property type="match status" value="1"/>
</dbReference>
<dbReference type="InterPro" id="IPR016162">
    <property type="entry name" value="Ald_DH_N"/>
</dbReference>